<dbReference type="HAMAP" id="MF_00378">
    <property type="entry name" value="Exonuc_7_L"/>
    <property type="match status" value="1"/>
</dbReference>
<feature type="domain" description="OB-fold nucleic acid binding" evidence="8">
    <location>
        <begin position="15"/>
        <end position="122"/>
    </location>
</feature>
<protein>
    <recommendedName>
        <fullName evidence="5">Exodeoxyribonuclease 7 large subunit</fullName>
        <ecNumber evidence="5">3.1.11.6</ecNumber>
    </recommendedName>
    <alternativeName>
        <fullName evidence="5">Exodeoxyribonuclease VII large subunit</fullName>
        <shortName evidence="5">Exonuclease VII large subunit</shortName>
    </alternativeName>
</protein>
<evidence type="ECO:0000259" key="8">
    <source>
        <dbReference type="Pfam" id="PF13742"/>
    </source>
</evidence>
<dbReference type="InterPro" id="IPR020579">
    <property type="entry name" value="Exonuc_VII_lsu_C"/>
</dbReference>
<dbReference type="AlphaFoldDB" id="A0A9D1X6D2"/>
<dbReference type="NCBIfam" id="TIGR00237">
    <property type="entry name" value="xseA"/>
    <property type="match status" value="1"/>
</dbReference>
<dbReference type="PANTHER" id="PTHR30008:SF0">
    <property type="entry name" value="EXODEOXYRIBONUCLEASE 7 LARGE SUBUNIT"/>
    <property type="match status" value="1"/>
</dbReference>
<dbReference type="GO" id="GO:0003676">
    <property type="term" value="F:nucleic acid binding"/>
    <property type="evidence" value="ECO:0007669"/>
    <property type="project" value="InterPro"/>
</dbReference>
<comment type="caution">
    <text evidence="9">The sequence shown here is derived from an EMBL/GenBank/DDBJ whole genome shotgun (WGS) entry which is preliminary data.</text>
</comment>
<keyword evidence="1 5" id="KW-0963">Cytoplasm</keyword>
<feature type="domain" description="Exonuclease VII large subunit C-terminal" evidence="7">
    <location>
        <begin position="149"/>
        <end position="438"/>
    </location>
</feature>
<dbReference type="PANTHER" id="PTHR30008">
    <property type="entry name" value="EXODEOXYRIBONUCLEASE 7 LARGE SUBUNIT"/>
    <property type="match status" value="1"/>
</dbReference>
<sequence length="449" mass="51023">MANNSFPQKERDSLSLLELNQKIKRTLEKGFLDNYWIKAEMSDVRVNASSGHCYLEFVEKEPLTGQLVAKVRGTIWARVFRMLKPYFESETGQLFTSGIKVLVLVSVEFHEVYGLNLTVLDIDPTYTLGDIARRRLEIINKLKEDGIYEMNKELPMPLLPQRIAIITSPTAAGYEDFLDQLRKNKGGYVFYTKLFPAIMQGNKTEESIIAALDRIFNYRELFDVVVIIRGGGATSDLNSFDSYPLAANCAQFPLPIITGIGHERDDTIVDLVAHTRLKTPTAVAEYLISCLEEEDFAIQDLKGRIISGVIDQVRDNQEELARLYRSLPALVKLNLEQAKSKLKGFTTKIPFSVSNVLVNERSVLERAKILLHDKTKTLLMGEKHYLINTEQFLRMASPEYILKRGYSLTSKNGKIITRANDIAIGDKLTIRFFDGDVISKVEQKRKKQE</sequence>
<reference evidence="9" key="1">
    <citation type="journal article" date="2021" name="PeerJ">
        <title>Extensive microbial diversity within the chicken gut microbiome revealed by metagenomics and culture.</title>
        <authorList>
            <person name="Gilroy R."/>
            <person name="Ravi A."/>
            <person name="Getino M."/>
            <person name="Pursley I."/>
            <person name="Horton D.L."/>
            <person name="Alikhan N.F."/>
            <person name="Baker D."/>
            <person name="Gharbi K."/>
            <person name="Hall N."/>
            <person name="Watson M."/>
            <person name="Adriaenssens E.M."/>
            <person name="Foster-Nyarko E."/>
            <person name="Jarju S."/>
            <person name="Secka A."/>
            <person name="Antonio M."/>
            <person name="Oren A."/>
            <person name="Chaudhuri R.R."/>
            <person name="La Ragione R."/>
            <person name="Hildebrand F."/>
            <person name="Pallen M.J."/>
        </authorList>
    </citation>
    <scope>NUCLEOTIDE SEQUENCE</scope>
    <source>
        <strain evidence="9">ChiGjej6B6-14162</strain>
    </source>
</reference>
<evidence type="ECO:0000256" key="4">
    <source>
        <dbReference type="ARBA" id="ARBA00022839"/>
    </source>
</evidence>
<evidence type="ECO:0000313" key="10">
    <source>
        <dbReference type="Proteomes" id="UP000886740"/>
    </source>
</evidence>
<keyword evidence="4 5" id="KW-0269">Exonuclease</keyword>
<dbReference type="EC" id="3.1.11.6" evidence="5"/>
<dbReference type="Pfam" id="PF13742">
    <property type="entry name" value="tRNA_anti_2"/>
    <property type="match status" value="1"/>
</dbReference>
<comment type="subcellular location">
    <subcellularLocation>
        <location evidence="5 6">Cytoplasm</location>
    </subcellularLocation>
</comment>
<dbReference type="GO" id="GO:0005737">
    <property type="term" value="C:cytoplasm"/>
    <property type="evidence" value="ECO:0007669"/>
    <property type="project" value="UniProtKB-SubCell"/>
</dbReference>
<evidence type="ECO:0000256" key="6">
    <source>
        <dbReference type="RuleBase" id="RU004355"/>
    </source>
</evidence>
<evidence type="ECO:0000256" key="5">
    <source>
        <dbReference type="HAMAP-Rule" id="MF_00378"/>
    </source>
</evidence>
<name>A0A9D1X6D2_9BACT</name>
<dbReference type="InterPro" id="IPR003753">
    <property type="entry name" value="Exonuc_VII_L"/>
</dbReference>
<dbReference type="CDD" id="cd04489">
    <property type="entry name" value="ExoVII_LU_OBF"/>
    <property type="match status" value="1"/>
</dbReference>
<evidence type="ECO:0000259" key="7">
    <source>
        <dbReference type="Pfam" id="PF02601"/>
    </source>
</evidence>
<dbReference type="GO" id="GO:0009318">
    <property type="term" value="C:exodeoxyribonuclease VII complex"/>
    <property type="evidence" value="ECO:0007669"/>
    <property type="project" value="UniProtKB-UniRule"/>
</dbReference>
<comment type="catalytic activity">
    <reaction evidence="5 6">
        <text>Exonucleolytic cleavage in either 5'- to 3'- or 3'- to 5'-direction to yield nucleoside 5'-phosphates.</text>
        <dbReference type="EC" id="3.1.11.6"/>
    </reaction>
</comment>
<dbReference type="Proteomes" id="UP000886740">
    <property type="component" value="Unassembled WGS sequence"/>
</dbReference>
<evidence type="ECO:0000313" key="9">
    <source>
        <dbReference type="EMBL" id="HIX73734.1"/>
    </source>
</evidence>
<evidence type="ECO:0000256" key="1">
    <source>
        <dbReference type="ARBA" id="ARBA00022490"/>
    </source>
</evidence>
<dbReference type="EMBL" id="DXEL01000015">
    <property type="protein sequence ID" value="HIX73734.1"/>
    <property type="molecule type" value="Genomic_DNA"/>
</dbReference>
<keyword evidence="2 5" id="KW-0540">Nuclease</keyword>
<dbReference type="InterPro" id="IPR025824">
    <property type="entry name" value="OB-fold_nuc-bd_dom"/>
</dbReference>
<comment type="subunit">
    <text evidence="5">Heterooligomer composed of large and small subunits.</text>
</comment>
<organism evidence="9 10">
    <name type="scientific">Candidatus Parabacteroides intestinipullorum</name>
    <dbReference type="NCBI Taxonomy" id="2838723"/>
    <lineage>
        <taxon>Bacteria</taxon>
        <taxon>Pseudomonadati</taxon>
        <taxon>Bacteroidota</taxon>
        <taxon>Bacteroidia</taxon>
        <taxon>Bacteroidales</taxon>
        <taxon>Tannerellaceae</taxon>
        <taxon>Parabacteroides</taxon>
    </lineage>
</organism>
<dbReference type="GO" id="GO:0008855">
    <property type="term" value="F:exodeoxyribonuclease VII activity"/>
    <property type="evidence" value="ECO:0007669"/>
    <property type="project" value="UniProtKB-UniRule"/>
</dbReference>
<comment type="function">
    <text evidence="5">Bidirectionally degrades single-stranded DNA into large acid-insoluble oligonucleotides, which are then degraded further into small acid-soluble oligonucleotides.</text>
</comment>
<keyword evidence="3 5" id="KW-0378">Hydrolase</keyword>
<accession>A0A9D1X6D2</accession>
<proteinExistence type="inferred from homology"/>
<reference evidence="9" key="2">
    <citation type="submission" date="2021-04" db="EMBL/GenBank/DDBJ databases">
        <authorList>
            <person name="Gilroy R."/>
        </authorList>
    </citation>
    <scope>NUCLEOTIDE SEQUENCE</scope>
    <source>
        <strain evidence="9">ChiGjej6B6-14162</strain>
    </source>
</reference>
<comment type="similarity">
    <text evidence="5 6">Belongs to the XseA family.</text>
</comment>
<evidence type="ECO:0000256" key="3">
    <source>
        <dbReference type="ARBA" id="ARBA00022801"/>
    </source>
</evidence>
<dbReference type="GO" id="GO:0006308">
    <property type="term" value="P:DNA catabolic process"/>
    <property type="evidence" value="ECO:0007669"/>
    <property type="project" value="UniProtKB-UniRule"/>
</dbReference>
<evidence type="ECO:0000256" key="2">
    <source>
        <dbReference type="ARBA" id="ARBA00022722"/>
    </source>
</evidence>
<dbReference type="Pfam" id="PF02601">
    <property type="entry name" value="Exonuc_VII_L"/>
    <property type="match status" value="1"/>
</dbReference>
<gene>
    <name evidence="5" type="primary">xseA</name>
    <name evidence="9" type="ORF">H9977_01580</name>
</gene>